<proteinExistence type="predicted"/>
<dbReference type="InterPro" id="IPR036388">
    <property type="entry name" value="WH-like_DNA-bd_sf"/>
</dbReference>
<dbReference type="InterPro" id="IPR003593">
    <property type="entry name" value="AAA+_ATPase"/>
</dbReference>
<dbReference type="SMART" id="SM00421">
    <property type="entry name" value="HTH_LUXR"/>
    <property type="match status" value="1"/>
</dbReference>
<evidence type="ECO:0000259" key="4">
    <source>
        <dbReference type="PROSITE" id="PS50043"/>
    </source>
</evidence>
<feature type="domain" description="HTH luxR-type" evidence="4">
    <location>
        <begin position="502"/>
        <end position="567"/>
    </location>
</feature>
<dbReference type="RefSeq" id="WP_236065181.1">
    <property type="nucleotide sequence ID" value="NZ_BNJK01000002.1"/>
</dbReference>
<dbReference type="InterPro" id="IPR000792">
    <property type="entry name" value="Tscrpt_reg_LuxR_C"/>
</dbReference>
<evidence type="ECO:0000313" key="5">
    <source>
        <dbReference type="EMBL" id="GHO98201.1"/>
    </source>
</evidence>
<dbReference type="SUPFAM" id="SSF46894">
    <property type="entry name" value="C-terminal effector domain of the bipartite response regulators"/>
    <property type="match status" value="1"/>
</dbReference>
<name>A0A8J3IP69_9CHLR</name>
<keyword evidence="3" id="KW-0804">Transcription</keyword>
<evidence type="ECO:0000256" key="1">
    <source>
        <dbReference type="ARBA" id="ARBA00023015"/>
    </source>
</evidence>
<gene>
    <name evidence="5" type="ORF">KSF_082490</name>
</gene>
<dbReference type="GO" id="GO:0006355">
    <property type="term" value="P:regulation of DNA-templated transcription"/>
    <property type="evidence" value="ECO:0007669"/>
    <property type="project" value="InterPro"/>
</dbReference>
<dbReference type="InterPro" id="IPR027417">
    <property type="entry name" value="P-loop_NTPase"/>
</dbReference>
<protein>
    <recommendedName>
        <fullName evidence="4">HTH luxR-type domain-containing protein</fullName>
    </recommendedName>
</protein>
<reference evidence="5" key="1">
    <citation type="submission" date="2020-10" db="EMBL/GenBank/DDBJ databases">
        <title>Taxonomic study of unclassified bacteria belonging to the class Ktedonobacteria.</title>
        <authorList>
            <person name="Yabe S."/>
            <person name="Wang C.M."/>
            <person name="Zheng Y."/>
            <person name="Sakai Y."/>
            <person name="Cavaletti L."/>
            <person name="Monciardini P."/>
            <person name="Donadio S."/>
        </authorList>
    </citation>
    <scope>NUCLEOTIDE SEQUENCE</scope>
    <source>
        <strain evidence="5">ID150040</strain>
    </source>
</reference>
<evidence type="ECO:0000256" key="3">
    <source>
        <dbReference type="ARBA" id="ARBA00023163"/>
    </source>
</evidence>
<dbReference type="PROSITE" id="PS00622">
    <property type="entry name" value="HTH_LUXR_1"/>
    <property type="match status" value="1"/>
</dbReference>
<keyword evidence="6" id="KW-1185">Reference proteome</keyword>
<dbReference type="Proteomes" id="UP000597444">
    <property type="component" value="Unassembled WGS sequence"/>
</dbReference>
<dbReference type="InterPro" id="IPR059106">
    <property type="entry name" value="WHD_MalT"/>
</dbReference>
<keyword evidence="1" id="KW-0805">Transcription regulation</keyword>
<dbReference type="SMART" id="SM00382">
    <property type="entry name" value="AAA"/>
    <property type="match status" value="1"/>
</dbReference>
<dbReference type="InterPro" id="IPR016032">
    <property type="entry name" value="Sig_transdc_resp-reg_C-effctor"/>
</dbReference>
<keyword evidence="2" id="KW-0238">DNA-binding</keyword>
<dbReference type="EMBL" id="BNJK01000002">
    <property type="protein sequence ID" value="GHO98201.1"/>
    <property type="molecule type" value="Genomic_DNA"/>
</dbReference>
<dbReference type="Pfam" id="PF00196">
    <property type="entry name" value="GerE"/>
    <property type="match status" value="1"/>
</dbReference>
<dbReference type="AlphaFoldDB" id="A0A8J3IP69"/>
<dbReference type="GO" id="GO:0003677">
    <property type="term" value="F:DNA binding"/>
    <property type="evidence" value="ECO:0007669"/>
    <property type="project" value="UniProtKB-KW"/>
</dbReference>
<dbReference type="PROSITE" id="PS50043">
    <property type="entry name" value="HTH_LUXR_2"/>
    <property type="match status" value="1"/>
</dbReference>
<dbReference type="CDD" id="cd06170">
    <property type="entry name" value="LuxR_C_like"/>
    <property type="match status" value="1"/>
</dbReference>
<dbReference type="Pfam" id="PF25873">
    <property type="entry name" value="WHD_MalT"/>
    <property type="match status" value="1"/>
</dbReference>
<dbReference type="SUPFAM" id="SSF52540">
    <property type="entry name" value="P-loop containing nucleoside triphosphate hydrolases"/>
    <property type="match status" value="1"/>
</dbReference>
<organism evidence="5 6">
    <name type="scientific">Reticulibacter mediterranei</name>
    <dbReference type="NCBI Taxonomy" id="2778369"/>
    <lineage>
        <taxon>Bacteria</taxon>
        <taxon>Bacillati</taxon>
        <taxon>Chloroflexota</taxon>
        <taxon>Ktedonobacteria</taxon>
        <taxon>Ktedonobacterales</taxon>
        <taxon>Reticulibacteraceae</taxon>
        <taxon>Reticulibacter</taxon>
    </lineage>
</organism>
<comment type="caution">
    <text evidence="5">The sequence shown here is derived from an EMBL/GenBank/DDBJ whole genome shotgun (WGS) entry which is preliminary data.</text>
</comment>
<dbReference type="Gene3D" id="1.10.10.10">
    <property type="entry name" value="Winged helix-like DNA-binding domain superfamily/Winged helix DNA-binding domain"/>
    <property type="match status" value="1"/>
</dbReference>
<dbReference type="PANTHER" id="PTHR44688">
    <property type="entry name" value="DNA-BINDING TRANSCRIPTIONAL ACTIVATOR DEVR_DOSR"/>
    <property type="match status" value="1"/>
</dbReference>
<evidence type="ECO:0000313" key="6">
    <source>
        <dbReference type="Proteomes" id="UP000597444"/>
    </source>
</evidence>
<evidence type="ECO:0000256" key="2">
    <source>
        <dbReference type="ARBA" id="ARBA00023125"/>
    </source>
</evidence>
<accession>A0A8J3IP69</accession>
<sequence>MKRAVAKAIVSGTMLISQEEAQEIAVNSPAWYGWLERAHSFSFKSNEGTFTAHKARPTNQRGGWYWYAYRRRHGQLYRSYLGASSSLTLERLQQAAQQLMGQSAQPSSPAKIEQPSTEEPRCLLLPSKFQIPSLPAHHVARTRLLTALDHHVQTRLTLVSAPAGSGKTTLLAAWARACTLPVAWLSLEAADSDPSRFLSYLVTALMRLDARLTEPVAPGTSWEDVLTRLLANIARVLTGDAVLILDDYHCITNASIHAELQFVIDHAPSQLHLMIGTRSDPPLSLPRLRSHSQLRQLETDALRFSSSELQEFFRELALNLSREEQQAIEQRTQGWIVGAQLLALGQHNHKASATLHQTTPGVHCFFVEYVTEEILAQQPAHIRSFLVHTSILERLTDSLCQAVTGRSDSPRLPDLSRSNLLLQAVDDVGLWYRYHPLFAEVMRIYLRTAEPETLPELYRRASAWYQQHDMSEEGRAYAARYAALANNIDAPIVAGNAPNTSHTSLLDPLSVREQEVLHMLAEGLSNQQIADQLIISLHTVKLHVKHILAKLAVSNRTQAVARARELQMLLL</sequence>
<dbReference type="PRINTS" id="PR00038">
    <property type="entry name" value="HTHLUXR"/>
</dbReference>
<dbReference type="Gene3D" id="3.40.50.300">
    <property type="entry name" value="P-loop containing nucleotide triphosphate hydrolases"/>
    <property type="match status" value="1"/>
</dbReference>
<dbReference type="PANTHER" id="PTHR44688:SF16">
    <property type="entry name" value="DNA-BINDING TRANSCRIPTIONAL ACTIVATOR DEVR_DOSR"/>
    <property type="match status" value="1"/>
</dbReference>